<dbReference type="InterPro" id="IPR036390">
    <property type="entry name" value="WH_DNA-bd_sf"/>
</dbReference>
<name>A0A1I2HC48_9ACTN</name>
<reference evidence="2 3" key="1">
    <citation type="submission" date="2016-10" db="EMBL/GenBank/DDBJ databases">
        <authorList>
            <person name="de Groot N.N."/>
        </authorList>
    </citation>
    <scope>NUCLEOTIDE SEQUENCE [LARGE SCALE GENOMIC DNA]</scope>
    <source>
        <strain evidence="2 3">CGMCC 4.3510</strain>
    </source>
</reference>
<gene>
    <name evidence="2" type="ORF">SAMN05216251_110218</name>
</gene>
<dbReference type="PROSITE" id="PS50995">
    <property type="entry name" value="HTH_MARR_2"/>
    <property type="match status" value="1"/>
</dbReference>
<dbReference type="EMBL" id="FONG01000010">
    <property type="protein sequence ID" value="SFF26880.1"/>
    <property type="molecule type" value="Genomic_DNA"/>
</dbReference>
<protein>
    <submittedName>
        <fullName evidence="2">DNA-binding transcriptional regulator, MarR family</fullName>
    </submittedName>
</protein>
<dbReference type="GO" id="GO:0003677">
    <property type="term" value="F:DNA binding"/>
    <property type="evidence" value="ECO:0007669"/>
    <property type="project" value="UniProtKB-KW"/>
</dbReference>
<dbReference type="Proteomes" id="UP000199323">
    <property type="component" value="Unassembled WGS sequence"/>
</dbReference>
<evidence type="ECO:0000313" key="2">
    <source>
        <dbReference type="EMBL" id="SFF26880.1"/>
    </source>
</evidence>
<evidence type="ECO:0000259" key="1">
    <source>
        <dbReference type="PROSITE" id="PS50995"/>
    </source>
</evidence>
<feature type="domain" description="HTH marR-type" evidence="1">
    <location>
        <begin position="5"/>
        <end position="145"/>
    </location>
</feature>
<dbReference type="STRING" id="380248.SAMN05216251_110218"/>
<dbReference type="InterPro" id="IPR000835">
    <property type="entry name" value="HTH_MarR-typ"/>
</dbReference>
<dbReference type="InterPro" id="IPR036388">
    <property type="entry name" value="WH-like_DNA-bd_sf"/>
</dbReference>
<dbReference type="PANTHER" id="PTHR39515:SF2">
    <property type="entry name" value="HTH-TYPE TRANSCRIPTIONAL REGULATOR RV0880"/>
    <property type="match status" value="1"/>
</dbReference>
<accession>A0A1I2HC48</accession>
<dbReference type="OrthoDB" id="3215377at2"/>
<keyword evidence="3" id="KW-1185">Reference proteome</keyword>
<proteinExistence type="predicted"/>
<dbReference type="GO" id="GO:0003700">
    <property type="term" value="F:DNA-binding transcription factor activity"/>
    <property type="evidence" value="ECO:0007669"/>
    <property type="project" value="InterPro"/>
</dbReference>
<dbReference type="SMART" id="SM00347">
    <property type="entry name" value="HTH_MARR"/>
    <property type="match status" value="1"/>
</dbReference>
<dbReference type="PANTHER" id="PTHR39515">
    <property type="entry name" value="CONSERVED PROTEIN"/>
    <property type="match status" value="1"/>
</dbReference>
<keyword evidence="2" id="KW-0238">DNA-binding</keyword>
<dbReference type="RefSeq" id="WP_093714788.1">
    <property type="nucleotide sequence ID" value="NZ_FONG01000010.1"/>
</dbReference>
<dbReference type="SUPFAM" id="SSF46785">
    <property type="entry name" value="Winged helix' DNA-binding domain"/>
    <property type="match status" value="1"/>
</dbReference>
<dbReference type="AlphaFoldDB" id="A0A1I2HC48"/>
<sequence>MDESTDDISETAVHAARDLRVVISRLLRRFREIAGTQDLTPSQTSVLSRLGKGEEATASALATAEGVRPQSMAVALAALDQHGLIERHPDPRDGRRQLIVLTAAGRERVQGNRAAREEWLARAFQDRYTPEERATVLEALALLERLTHP</sequence>
<dbReference type="Pfam" id="PF12802">
    <property type="entry name" value="MarR_2"/>
    <property type="match status" value="1"/>
</dbReference>
<organism evidence="2 3">
    <name type="scientific">Actinacidiphila alni</name>
    <dbReference type="NCBI Taxonomy" id="380248"/>
    <lineage>
        <taxon>Bacteria</taxon>
        <taxon>Bacillati</taxon>
        <taxon>Actinomycetota</taxon>
        <taxon>Actinomycetes</taxon>
        <taxon>Kitasatosporales</taxon>
        <taxon>Streptomycetaceae</taxon>
        <taxon>Actinacidiphila</taxon>
    </lineage>
</organism>
<dbReference type="Gene3D" id="1.10.10.10">
    <property type="entry name" value="Winged helix-like DNA-binding domain superfamily/Winged helix DNA-binding domain"/>
    <property type="match status" value="1"/>
</dbReference>
<evidence type="ECO:0000313" key="3">
    <source>
        <dbReference type="Proteomes" id="UP000199323"/>
    </source>
</evidence>
<dbReference type="Gene3D" id="1.10.287.100">
    <property type="match status" value="1"/>
</dbReference>
<dbReference type="InterPro" id="IPR052526">
    <property type="entry name" value="HTH-type_Bedaq_tolerance"/>
</dbReference>